<dbReference type="OrthoDB" id="9988251at2"/>
<evidence type="ECO:0000313" key="2">
    <source>
        <dbReference type="EMBL" id="SDQ25231.1"/>
    </source>
</evidence>
<dbReference type="RefSeq" id="WP_092521350.1">
    <property type="nucleotide sequence ID" value="NZ_FNKO01000001.1"/>
</dbReference>
<dbReference type="AlphaFoldDB" id="A0A1H0ZDJ5"/>
<feature type="region of interest" description="Disordered" evidence="1">
    <location>
        <begin position="1"/>
        <end position="24"/>
    </location>
</feature>
<organism evidence="2 3">
    <name type="scientific">Actinopolyspora saharensis</name>
    <dbReference type="NCBI Taxonomy" id="995062"/>
    <lineage>
        <taxon>Bacteria</taxon>
        <taxon>Bacillati</taxon>
        <taxon>Actinomycetota</taxon>
        <taxon>Actinomycetes</taxon>
        <taxon>Actinopolysporales</taxon>
        <taxon>Actinopolysporaceae</taxon>
        <taxon>Actinopolyspora</taxon>
    </lineage>
</organism>
<sequence>MPNEDAVQAIPSSPSSRGGGIGQDFGAAFVRDRHHDTETGNPAVLRSARNTREHAPTTPPQAASPVPRTPARPATACSRAARAARNT</sequence>
<reference evidence="3" key="1">
    <citation type="submission" date="2016-10" db="EMBL/GenBank/DDBJ databases">
        <authorList>
            <person name="Varghese N."/>
            <person name="Submissions S."/>
        </authorList>
    </citation>
    <scope>NUCLEOTIDE SEQUENCE [LARGE SCALE GENOMIC DNA]</scope>
    <source>
        <strain evidence="3">DSM 45459</strain>
    </source>
</reference>
<protein>
    <submittedName>
        <fullName evidence="2">Uncharacterized protein</fullName>
    </submittedName>
</protein>
<proteinExistence type="predicted"/>
<evidence type="ECO:0000313" key="3">
    <source>
        <dbReference type="Proteomes" id="UP000199301"/>
    </source>
</evidence>
<gene>
    <name evidence="2" type="ORF">SAMN04489718_0971</name>
</gene>
<feature type="compositionally biased region" description="Low complexity" evidence="1">
    <location>
        <begin position="63"/>
        <end position="87"/>
    </location>
</feature>
<dbReference type="STRING" id="995062.SAMN04489718_0971"/>
<accession>A0A1H0ZDJ5</accession>
<evidence type="ECO:0000256" key="1">
    <source>
        <dbReference type="SAM" id="MobiDB-lite"/>
    </source>
</evidence>
<feature type="region of interest" description="Disordered" evidence="1">
    <location>
        <begin position="47"/>
        <end position="87"/>
    </location>
</feature>
<keyword evidence="3" id="KW-1185">Reference proteome</keyword>
<dbReference type="Proteomes" id="UP000199301">
    <property type="component" value="Unassembled WGS sequence"/>
</dbReference>
<name>A0A1H0ZDJ5_9ACTN</name>
<dbReference type="EMBL" id="FNKO01000001">
    <property type="protein sequence ID" value="SDQ25231.1"/>
    <property type="molecule type" value="Genomic_DNA"/>
</dbReference>